<feature type="domain" description="Alkaline phosphatase-like protein PglZ second" evidence="2">
    <location>
        <begin position="380"/>
        <end position="561"/>
    </location>
</feature>
<feature type="compositionally biased region" description="Basic residues" evidence="1">
    <location>
        <begin position="48"/>
        <end position="58"/>
    </location>
</feature>
<dbReference type="NCBIfam" id="NF033446">
    <property type="entry name" value="BREX_PglZ_2"/>
    <property type="match status" value="1"/>
</dbReference>
<comment type="caution">
    <text evidence="4">The sequence shown here is derived from an EMBL/GenBank/DDBJ whole genome shotgun (WGS) entry which is preliminary data.</text>
</comment>
<organism evidence="4 5">
    <name type="scientific">Candidatus Frankia alpina</name>
    <dbReference type="NCBI Taxonomy" id="2699483"/>
    <lineage>
        <taxon>Bacteria</taxon>
        <taxon>Bacillati</taxon>
        <taxon>Actinomycetota</taxon>
        <taxon>Actinomycetes</taxon>
        <taxon>Frankiales</taxon>
        <taxon>Frankiaceae</taxon>
        <taxon>Frankia</taxon>
    </lineage>
</organism>
<dbReference type="AlphaFoldDB" id="A0A4S5ERH7"/>
<gene>
    <name evidence="4" type="primary">pglZ</name>
    <name evidence="4" type="ORF">E7Y31_09770</name>
</gene>
<evidence type="ECO:0000259" key="3">
    <source>
        <dbReference type="Pfam" id="PF25862"/>
    </source>
</evidence>
<evidence type="ECO:0000313" key="5">
    <source>
        <dbReference type="Proteomes" id="UP000305282"/>
    </source>
</evidence>
<dbReference type="OrthoDB" id="6725302at2"/>
<feature type="compositionally biased region" description="Basic residues" evidence="1">
    <location>
        <begin position="791"/>
        <end position="806"/>
    </location>
</feature>
<feature type="compositionally biased region" description="Basic and acidic residues" evidence="1">
    <location>
        <begin position="1"/>
        <end position="19"/>
    </location>
</feature>
<evidence type="ECO:0000256" key="1">
    <source>
        <dbReference type="SAM" id="MobiDB-lite"/>
    </source>
</evidence>
<feature type="compositionally biased region" description="Basic residues" evidence="1">
    <location>
        <begin position="20"/>
        <end position="33"/>
    </location>
</feature>
<name>A0A4S5ERH7_9ACTN</name>
<dbReference type="Proteomes" id="UP000305282">
    <property type="component" value="Unassembled WGS sequence"/>
</dbReference>
<feature type="region of interest" description="Disordered" evidence="1">
    <location>
        <begin position="1"/>
        <end position="191"/>
    </location>
</feature>
<reference evidence="4 5" key="1">
    <citation type="submission" date="2019-04" db="EMBL/GenBank/DDBJ databases">
        <title>Draft genome sequences for three unisolated Alnus-infective Frankia Sp+ strains, AgTrS, AiOr and AvVan, the first sequenced Frankia strains able to sporulate in-planta.</title>
        <authorList>
            <person name="Bethencourt L."/>
            <person name="Vautrin F."/>
            <person name="Taib N."/>
            <person name="Dubost A."/>
            <person name="Castro-Garcia L."/>
            <person name="Imbaud O."/>
            <person name="Abrouk D."/>
            <person name="Fournier P."/>
            <person name="Briolay J."/>
            <person name="Nguyen A."/>
            <person name="Normand P."/>
            <person name="Fernandez M.P."/>
            <person name="Brochier-Armanet C."/>
            <person name="Herrera-Belaroussi A."/>
        </authorList>
    </citation>
    <scope>NUCLEOTIDE SEQUENCE [LARGE SCALE GENOMIC DNA]</scope>
    <source>
        <strain evidence="4 5">AvVan</strain>
    </source>
</reference>
<dbReference type="InterPro" id="IPR058881">
    <property type="entry name" value="PglZ_2nd"/>
</dbReference>
<evidence type="ECO:0000259" key="2">
    <source>
        <dbReference type="Pfam" id="PF25861"/>
    </source>
</evidence>
<evidence type="ECO:0000313" key="4">
    <source>
        <dbReference type="EMBL" id="THJ74722.1"/>
    </source>
</evidence>
<accession>A0A4S5ERH7</accession>
<dbReference type="Pfam" id="PF25862">
    <property type="entry name" value="PglZ_1st"/>
    <property type="match status" value="1"/>
</dbReference>
<feature type="region of interest" description="Disordered" evidence="1">
    <location>
        <begin position="454"/>
        <end position="475"/>
    </location>
</feature>
<feature type="compositionally biased region" description="Basic and acidic residues" evidence="1">
    <location>
        <begin position="106"/>
        <end position="115"/>
    </location>
</feature>
<protein>
    <submittedName>
        <fullName evidence="4">BREX-2 system phosphatase PglZ</fullName>
    </submittedName>
</protein>
<feature type="compositionally biased region" description="Basic residues" evidence="1">
    <location>
        <begin position="770"/>
        <end position="783"/>
    </location>
</feature>
<dbReference type="InterPro" id="IPR058880">
    <property type="entry name" value="PglZ_N"/>
</dbReference>
<feature type="region of interest" description="Disordered" evidence="1">
    <location>
        <begin position="755"/>
        <end position="841"/>
    </location>
</feature>
<dbReference type="EMBL" id="SSXH01000188">
    <property type="protein sequence ID" value="THJ74722.1"/>
    <property type="molecule type" value="Genomic_DNA"/>
</dbReference>
<feature type="compositionally biased region" description="Low complexity" evidence="1">
    <location>
        <begin position="160"/>
        <end position="169"/>
    </location>
</feature>
<feature type="compositionally biased region" description="Low complexity" evidence="1">
    <location>
        <begin position="93"/>
        <end position="103"/>
    </location>
</feature>
<sequence length="841" mass="88349">MVLSRDARRAARAARDPRSGHPRRPVRGRRLRRADHPPRAGASGGELRRHHDRRRRPAPSRTGEDAAGPAARPRAGRHLRRERDGGRPHLHALHALAAGVPAGRRARADAIEPRTGRPTGARRIPGLAGGRRRPGLAGARGGGTAQAGRRPARRDRAHLAARAVTTAPDRGARAPAPPGQPSGAAPGVSRITRTALEQRVRRLLPRRSSAGAGAARPPVILVRAEPVWEGDPRLRVDGTTVRVVACVSTLAVLEQVTAHAAGAAGRLPAPPGEVGPGAGDAEALVLLTDRDEGGILSRVLRHRVHHVEPWALVEESFGAASVDAQLSMEKWAVSALLDAMPPGGWPRLTGPVLTRDHALRSLAARRLGLDRLGLTPADLDVTALLRWSALPGAVATFTAVWPDERAGLVRWFVETIGTPAEVLFAAVDAGFGVEALSVGLMLGVLWAASPGDTTAPNSPAGSESGDGDHASGGPTVDAAALERARGRAESYLGVRRLPDEALRRFADAAHAVVVGMLAERGNAAPGGSVADAADPVPLLLRRAEFMLRDLGMTAAGARSDLLPAGLESRLGTFACTVHSALDSLDGVAPPIAAGVGRAAGALGAHHLAAEAPLRVEQAAMAVRLLRWLARPPAATGDDQDLVADEIRTGGWVDTAAGYIWAGDVSHPDLQAAYRRLYQAVAARRRDGEAAFAVRLADATAGALPVSTLGVESVLDRIVAPLLTGDRGVLLVVLDGMSAAVAVQLAEDLRRDHWDEYDPLGDDSPAAPAAPRRRRGAAHHHRRVPSLPVGRCTHRGTGRRREGRVRTRSPLAGTIRAAVPPRRAGRWRGRGAPRGGRCGDQR</sequence>
<proteinExistence type="predicted"/>
<dbReference type="InterPro" id="IPR047992">
    <property type="entry name" value="BREX_PglZ"/>
</dbReference>
<keyword evidence="5" id="KW-1185">Reference proteome</keyword>
<feature type="domain" description="Alkaline phosphatase-like protein PglZ N-terminal" evidence="3">
    <location>
        <begin position="208"/>
        <end position="308"/>
    </location>
</feature>
<dbReference type="Pfam" id="PF25861">
    <property type="entry name" value="PglZ_2nd"/>
    <property type="match status" value="1"/>
</dbReference>